<dbReference type="GO" id="GO:0009134">
    <property type="term" value="P:nucleoside diphosphate catabolic process"/>
    <property type="evidence" value="ECO:0007669"/>
    <property type="project" value="TreeGrafter"/>
</dbReference>
<dbReference type="PROSITE" id="PS01238">
    <property type="entry name" value="GDA1_CD39_NTPASE"/>
    <property type="match status" value="1"/>
</dbReference>
<evidence type="ECO:0000256" key="12">
    <source>
        <dbReference type="ARBA" id="ARBA00030084"/>
    </source>
</evidence>
<dbReference type="OrthoDB" id="6372431at2759"/>
<feature type="transmembrane region" description="Helical" evidence="22">
    <location>
        <begin position="46"/>
        <end position="71"/>
    </location>
</feature>
<dbReference type="Gene3D" id="3.30.420.40">
    <property type="match status" value="1"/>
</dbReference>
<dbReference type="PANTHER" id="PTHR11782">
    <property type="entry name" value="ADENOSINE/GUANOSINE DIPHOSPHATASE"/>
    <property type="match status" value="1"/>
</dbReference>
<dbReference type="InterPro" id="IPR023271">
    <property type="entry name" value="Aquaporin-like"/>
</dbReference>
<dbReference type="Gene3D" id="1.20.1080.10">
    <property type="entry name" value="Glycerol uptake facilitator protein"/>
    <property type="match status" value="1"/>
</dbReference>
<evidence type="ECO:0000256" key="11">
    <source>
        <dbReference type="ARBA" id="ARBA00024030"/>
    </source>
</evidence>
<evidence type="ECO:0000256" key="1">
    <source>
        <dbReference type="ARBA" id="ARBA00004141"/>
    </source>
</evidence>
<dbReference type="GO" id="GO:0015250">
    <property type="term" value="F:water channel activity"/>
    <property type="evidence" value="ECO:0007669"/>
    <property type="project" value="UniProtKB-ARBA"/>
</dbReference>
<dbReference type="FunFam" id="3.30.420.150:FF:000008">
    <property type="entry name" value="Apyrase 1"/>
    <property type="match status" value="1"/>
</dbReference>
<sequence length="1032" mass="112048">MNAVRSALGDMVITFFWVILSATFGLQTAAIVSAAGFHGITWAPPLITTVVVFFSISVFTVIGNFLGGASFNPCGNAAFYTAGVSRDSLFSLAIRSPAQAVGAAGGAITIMEMIPEKYKTMIGGRPSFRVDAHSGAISEVILSFCVTFLALLIILRGPRKLLAKTFLLAIATVSVFIAGSKFTRPFMNPAIAFGWAYIHKSHNTWNHFYVYWFSSFTGAILSAMLFRSLFPPPLPPSQDPPQTTASSGTGTGKIRYRSPSYTELLESGTAATVSSSGHHSPPPTSEYHQGLLSVDGEKMTAKRGIGRHESLADKIQRHRSILLVISVPIVLIALVLLLMPGRSTSDAVVEEYTVLNRKGGPNSRPPKNYAVVFDAGSSGSRVHVYCFDRNLDLLPLGNELELFLQLKPGLSAYPTDPRQAANSLVSLLDKAESSVPRELRPKTPVRVGATAGLRTLGHQASENILQAVKELLRDRSMLKTEADAVTVLDGTQEGSYQWVTINYLLRNLGKPYSDTVGVVDLGGGSVQMAYAISEEDAASAPKPLEGEDAYVREMYLKGRKYFLYVHRLVSCTYKYGGEGLKVAALQSGASLDECRRLTIKALKVNDTLCTHMKCTFGGVWNGGRGGGQKNMFVASFFFDRAAEAGFVDPKQPVATVRPIDFEKAAKKACSMKIEEGKSKFPRVEEDNLPYLCMDLVYQYTLLIDGFGLEPSQTITLVKKVKYGEHAVEAAWPLGSAIEAVSSPKSPIFTIATRTVLSLSLVTINYLLRNLGKPYSDTVGVVDLGGGSVQMAYAISEEDAASAPKPLEGEDAYVREMYLKGRKYFLYVHSYLHYGLLAARAEILKVSEDSNNPCIVTGYDGTYKYGGEGLKVAALQSGASLDECRRLTIKALKVNDTLCTHMKCTFGGVWNGGRGGGQKNMFVASFFFDRAAEAGFVDPKQPVATVRPIDFEKAAKKACSMKIEEGKSKFPRVEEDNLPYLCMDLVYQYTLLIDGFGLEPSQTITLVKKVKYGEHAVEAAWPLGSAIEAVSSP</sequence>
<dbReference type="Pfam" id="PF01150">
    <property type="entry name" value="GDA1_CD39"/>
    <property type="match status" value="3"/>
</dbReference>
<feature type="transmembrane region" description="Helical" evidence="22">
    <location>
        <begin position="92"/>
        <end position="114"/>
    </location>
</feature>
<proteinExistence type="inferred from homology"/>
<keyword evidence="19" id="KW-0547">Nucleotide-binding</keyword>
<dbReference type="Gene3D" id="3.30.420.150">
    <property type="entry name" value="Exopolyphosphatase. Domain 2"/>
    <property type="match status" value="3"/>
</dbReference>
<feature type="region of interest" description="Disordered" evidence="21">
    <location>
        <begin position="234"/>
        <end position="254"/>
    </location>
</feature>
<keyword evidence="9 22" id="KW-1133">Transmembrane helix</keyword>
<feature type="transmembrane region" description="Helical" evidence="22">
    <location>
        <begin position="209"/>
        <end position="230"/>
    </location>
</feature>
<dbReference type="GO" id="GO:0005524">
    <property type="term" value="F:ATP binding"/>
    <property type="evidence" value="ECO:0007669"/>
    <property type="project" value="UniProtKB-KW"/>
</dbReference>
<reference evidence="23 24" key="1">
    <citation type="submission" date="2020-02" db="EMBL/GenBank/DDBJ databases">
        <authorList>
            <person name="Ma Q."/>
            <person name="Huang Y."/>
            <person name="Song X."/>
            <person name="Pei D."/>
        </authorList>
    </citation>
    <scope>NUCLEOTIDE SEQUENCE [LARGE SCALE GENOMIC DNA]</scope>
    <source>
        <strain evidence="23">Sxm20200214</strain>
        <tissue evidence="23">Leaf</tissue>
    </source>
</reference>
<comment type="similarity">
    <text evidence="11">Belongs to the MIP/aquaporin (TC 1.A.8) family. SIP (TC 1.A.8.10) subfamily.</text>
</comment>
<dbReference type="GO" id="GO:0017110">
    <property type="term" value="F:nucleoside diphosphate phosphatase activity"/>
    <property type="evidence" value="ECO:0007669"/>
    <property type="project" value="TreeGrafter"/>
</dbReference>
<feature type="transmembrane region" description="Helical" evidence="22">
    <location>
        <begin position="161"/>
        <end position="179"/>
    </location>
</feature>
<evidence type="ECO:0000256" key="3">
    <source>
        <dbReference type="ARBA" id="ARBA00009283"/>
    </source>
</evidence>
<keyword evidence="19" id="KW-0067">ATP-binding</keyword>
<comment type="function">
    <text evidence="17">Water channel required to facilitate the transport of water across cell membrane.</text>
</comment>
<dbReference type="GO" id="GO:0005783">
    <property type="term" value="C:endoplasmic reticulum"/>
    <property type="evidence" value="ECO:0007669"/>
    <property type="project" value="UniProtKB-ARBA"/>
</dbReference>
<comment type="catalytic activity">
    <reaction evidence="16">
        <text>a ribonucleoside 5'-triphosphate + 2 H2O = a ribonucleoside 5'-phosphate + 2 phosphate + 2 H(+)</text>
        <dbReference type="Rhea" id="RHEA:36795"/>
        <dbReference type="ChEBI" id="CHEBI:15377"/>
        <dbReference type="ChEBI" id="CHEBI:15378"/>
        <dbReference type="ChEBI" id="CHEBI:43474"/>
        <dbReference type="ChEBI" id="CHEBI:58043"/>
        <dbReference type="ChEBI" id="CHEBI:61557"/>
        <dbReference type="EC" id="3.6.1.5"/>
    </reaction>
</comment>
<keyword evidence="7" id="KW-0677">Repeat</keyword>
<comment type="similarity">
    <text evidence="3 20">Belongs to the GDA1/CD39 NTPase family.</text>
</comment>
<dbReference type="InterPro" id="IPR000425">
    <property type="entry name" value="MIP"/>
</dbReference>
<dbReference type="SUPFAM" id="SSF81338">
    <property type="entry name" value="Aquaporin-like"/>
    <property type="match status" value="1"/>
</dbReference>
<feature type="transmembrane region" description="Helical" evidence="22">
    <location>
        <begin position="12"/>
        <end position="40"/>
    </location>
</feature>
<evidence type="ECO:0000256" key="2">
    <source>
        <dbReference type="ARBA" id="ARBA00004323"/>
    </source>
</evidence>
<dbReference type="GO" id="GO:0000139">
    <property type="term" value="C:Golgi membrane"/>
    <property type="evidence" value="ECO:0007669"/>
    <property type="project" value="UniProtKB-SubCell"/>
</dbReference>
<gene>
    <name evidence="23" type="ORF">Bca52824_036688</name>
</gene>
<dbReference type="Pfam" id="PF00230">
    <property type="entry name" value="MIP"/>
    <property type="match status" value="1"/>
</dbReference>
<feature type="transmembrane region" description="Helical" evidence="22">
    <location>
        <begin position="321"/>
        <end position="339"/>
    </location>
</feature>
<name>A0A8X7V585_BRACI</name>
<evidence type="ECO:0000256" key="20">
    <source>
        <dbReference type="RuleBase" id="RU003833"/>
    </source>
</evidence>
<evidence type="ECO:0000313" key="24">
    <source>
        <dbReference type="Proteomes" id="UP000886595"/>
    </source>
</evidence>
<dbReference type="FunFam" id="1.20.1080.10:FF:000043">
    <property type="entry name" value="Aquaporin SIP1-1"/>
    <property type="match status" value="1"/>
</dbReference>
<keyword evidence="10 22" id="KW-0472">Membrane</keyword>
<evidence type="ECO:0000256" key="14">
    <source>
        <dbReference type="ARBA" id="ARBA00031428"/>
    </source>
</evidence>
<evidence type="ECO:0000256" key="5">
    <source>
        <dbReference type="ARBA" id="ARBA00022448"/>
    </source>
</evidence>
<feature type="active site" description="Proton acceptor" evidence="18">
    <location>
        <position position="493"/>
    </location>
</feature>
<evidence type="ECO:0000256" key="6">
    <source>
        <dbReference type="ARBA" id="ARBA00022692"/>
    </source>
</evidence>
<keyword evidence="24" id="KW-1185">Reference proteome</keyword>
<dbReference type="GO" id="GO:0004050">
    <property type="term" value="F:apyrase activity"/>
    <property type="evidence" value="ECO:0007669"/>
    <property type="project" value="UniProtKB-EC"/>
</dbReference>
<accession>A0A8X7V585</accession>
<dbReference type="AlphaFoldDB" id="A0A8X7V585"/>
<organism evidence="23 24">
    <name type="scientific">Brassica carinata</name>
    <name type="common">Ethiopian mustard</name>
    <name type="synonym">Abyssinian cabbage</name>
    <dbReference type="NCBI Taxonomy" id="52824"/>
    <lineage>
        <taxon>Eukaryota</taxon>
        <taxon>Viridiplantae</taxon>
        <taxon>Streptophyta</taxon>
        <taxon>Embryophyta</taxon>
        <taxon>Tracheophyta</taxon>
        <taxon>Spermatophyta</taxon>
        <taxon>Magnoliopsida</taxon>
        <taxon>eudicotyledons</taxon>
        <taxon>Gunneridae</taxon>
        <taxon>Pentapetalae</taxon>
        <taxon>rosids</taxon>
        <taxon>malvids</taxon>
        <taxon>Brassicales</taxon>
        <taxon>Brassicaceae</taxon>
        <taxon>Brassiceae</taxon>
        <taxon>Brassica</taxon>
    </lineage>
</organism>
<comment type="subcellular location">
    <subcellularLocation>
        <location evidence="2">Golgi apparatus membrane</location>
        <topology evidence="2">Single-pass type II membrane protein</topology>
    </subcellularLocation>
    <subcellularLocation>
        <location evidence="1">Membrane</location>
        <topology evidence="1">Multi-pass membrane protein</topology>
    </subcellularLocation>
</comment>
<evidence type="ECO:0000256" key="15">
    <source>
        <dbReference type="ARBA" id="ARBA00032306"/>
    </source>
</evidence>
<dbReference type="PANTHER" id="PTHR11782:SF110">
    <property type="entry name" value="APYRASE"/>
    <property type="match status" value="1"/>
</dbReference>
<keyword evidence="8 20" id="KW-0378">Hydrolase</keyword>
<evidence type="ECO:0000256" key="21">
    <source>
        <dbReference type="SAM" id="MobiDB-lite"/>
    </source>
</evidence>
<dbReference type="InterPro" id="IPR000407">
    <property type="entry name" value="GDA1_CD39_NTPase"/>
</dbReference>
<evidence type="ECO:0000256" key="19">
    <source>
        <dbReference type="PIRSR" id="PIRSR600407-2"/>
    </source>
</evidence>
<feature type="binding site" evidence="19">
    <location>
        <begin position="523"/>
        <end position="527"/>
    </location>
    <ligand>
        <name>ATP</name>
        <dbReference type="ChEBI" id="CHEBI:30616"/>
    </ligand>
</feature>
<dbReference type="EC" id="3.6.1.5" evidence="4"/>
<dbReference type="EMBL" id="JAAMPC010000008">
    <property type="protein sequence ID" value="KAG2300216.1"/>
    <property type="molecule type" value="Genomic_DNA"/>
</dbReference>
<comment type="caution">
    <text evidence="23">The sequence shown here is derived from an EMBL/GenBank/DDBJ whole genome shotgun (WGS) entry which is preliminary data.</text>
</comment>
<evidence type="ECO:0000256" key="9">
    <source>
        <dbReference type="ARBA" id="ARBA00022989"/>
    </source>
</evidence>
<evidence type="ECO:0000256" key="4">
    <source>
        <dbReference type="ARBA" id="ARBA00012148"/>
    </source>
</evidence>
<evidence type="ECO:0000256" key="16">
    <source>
        <dbReference type="ARBA" id="ARBA00049175"/>
    </source>
</evidence>
<evidence type="ECO:0000256" key="8">
    <source>
        <dbReference type="ARBA" id="ARBA00022801"/>
    </source>
</evidence>
<protein>
    <recommendedName>
        <fullName evidence="4">apyrase</fullName>
        <ecNumber evidence="4">3.6.1.5</ecNumber>
    </recommendedName>
    <alternativeName>
        <fullName evidence="14">ATP-diphosphatase</fullName>
    </alternativeName>
    <alternativeName>
        <fullName evidence="15">ATP-diphosphohydrolase</fullName>
    </alternativeName>
    <alternativeName>
        <fullName evidence="12">Adenosine diphosphatase</fullName>
    </alternativeName>
    <alternativeName>
        <fullName evidence="13">NTPDase</fullName>
    </alternativeName>
</protein>
<dbReference type="Proteomes" id="UP000886595">
    <property type="component" value="Unassembled WGS sequence"/>
</dbReference>
<dbReference type="CDD" id="cd24041">
    <property type="entry name" value="ASKHA_NBD_AtAPY1-like"/>
    <property type="match status" value="1"/>
</dbReference>
<evidence type="ECO:0000256" key="17">
    <source>
        <dbReference type="ARBA" id="ARBA00058554"/>
    </source>
</evidence>
<keyword evidence="6 22" id="KW-0812">Transmembrane</keyword>
<keyword evidence="5" id="KW-0813">Transport</keyword>
<feature type="transmembrane region" description="Helical" evidence="22">
    <location>
        <begin position="134"/>
        <end position="154"/>
    </location>
</feature>
<evidence type="ECO:0000256" key="7">
    <source>
        <dbReference type="ARBA" id="ARBA00022737"/>
    </source>
</evidence>
<evidence type="ECO:0000256" key="13">
    <source>
        <dbReference type="ARBA" id="ARBA00031370"/>
    </source>
</evidence>
<evidence type="ECO:0000256" key="10">
    <source>
        <dbReference type="ARBA" id="ARBA00023136"/>
    </source>
</evidence>
<evidence type="ECO:0000313" key="23">
    <source>
        <dbReference type="EMBL" id="KAG2300216.1"/>
    </source>
</evidence>
<evidence type="ECO:0000256" key="18">
    <source>
        <dbReference type="PIRSR" id="PIRSR600407-1"/>
    </source>
</evidence>
<evidence type="ECO:0000256" key="22">
    <source>
        <dbReference type="SAM" id="Phobius"/>
    </source>
</evidence>